<dbReference type="NCBIfam" id="NF005165">
    <property type="entry name" value="PRK06638.1-5"/>
    <property type="match status" value="1"/>
</dbReference>
<dbReference type="PANTHER" id="PTHR33269:SF19">
    <property type="entry name" value="NADH-QUINONE OXIDOREDUCTASE SUBUNIT J"/>
    <property type="match status" value="1"/>
</dbReference>
<evidence type="ECO:0000256" key="1">
    <source>
        <dbReference type="RuleBase" id="RU004429"/>
    </source>
</evidence>
<feature type="transmembrane region" description="Helical" evidence="1">
    <location>
        <begin position="16"/>
        <end position="35"/>
    </location>
</feature>
<gene>
    <name evidence="3" type="ORF">FOE67_00935</name>
</gene>
<dbReference type="AlphaFoldDB" id="A0A7W3SZD8"/>
<feature type="compositionally biased region" description="Basic and acidic residues" evidence="2">
    <location>
        <begin position="179"/>
        <end position="195"/>
    </location>
</feature>
<feature type="compositionally biased region" description="Basic and acidic residues" evidence="2">
    <location>
        <begin position="297"/>
        <end position="319"/>
    </location>
</feature>
<accession>A0A7W3SZD8</accession>
<comment type="catalytic activity">
    <reaction evidence="1">
        <text>a quinone + NADH + 5 H(+)(in) = a quinol + NAD(+) + 4 H(+)(out)</text>
        <dbReference type="Rhea" id="RHEA:57888"/>
        <dbReference type="ChEBI" id="CHEBI:15378"/>
        <dbReference type="ChEBI" id="CHEBI:24646"/>
        <dbReference type="ChEBI" id="CHEBI:57540"/>
        <dbReference type="ChEBI" id="CHEBI:57945"/>
        <dbReference type="ChEBI" id="CHEBI:132124"/>
    </reaction>
</comment>
<keyword evidence="4" id="KW-1185">Reference proteome</keyword>
<reference evidence="4" key="1">
    <citation type="submission" date="2019-10" db="EMBL/GenBank/DDBJ databases">
        <title>Streptomyces sp. nov., a novel actinobacterium isolated from alkaline environment.</title>
        <authorList>
            <person name="Golinska P."/>
        </authorList>
    </citation>
    <scope>NUCLEOTIDE SEQUENCE [LARGE SCALE GENOMIC DNA]</scope>
    <source>
        <strain evidence="4">DSM 42108</strain>
    </source>
</reference>
<dbReference type="InterPro" id="IPR042106">
    <property type="entry name" value="Nuo/plastoQ_OxRdtase_6_NuoJ"/>
</dbReference>
<dbReference type="GO" id="GO:0016491">
    <property type="term" value="F:oxidoreductase activity"/>
    <property type="evidence" value="ECO:0007669"/>
    <property type="project" value="UniProtKB-KW"/>
</dbReference>
<evidence type="ECO:0000256" key="2">
    <source>
        <dbReference type="SAM" id="MobiDB-lite"/>
    </source>
</evidence>
<evidence type="ECO:0000313" key="4">
    <source>
        <dbReference type="Proteomes" id="UP000530234"/>
    </source>
</evidence>
<comment type="subcellular location">
    <subcellularLocation>
        <location evidence="1">Cell membrane</location>
        <topology evidence="1">Multi-pass membrane protein</topology>
    </subcellularLocation>
</comment>
<protein>
    <recommendedName>
        <fullName evidence="1">NADH-quinone oxidoreductase subunit J</fullName>
        <ecNumber evidence="1">7.1.1.-</ecNumber>
    </recommendedName>
</protein>
<name>A0A7W3SZD8_9ACTN</name>
<organism evidence="3 4">
    <name type="scientific">Streptomyces calidiresistens</name>
    <dbReference type="NCBI Taxonomy" id="1485586"/>
    <lineage>
        <taxon>Bacteria</taxon>
        <taxon>Bacillati</taxon>
        <taxon>Actinomycetota</taxon>
        <taxon>Actinomycetes</taxon>
        <taxon>Kitasatosporales</taxon>
        <taxon>Streptomycetaceae</taxon>
        <taxon>Streptomyces</taxon>
    </lineage>
</organism>
<dbReference type="Pfam" id="PF00499">
    <property type="entry name" value="Oxidored_q3"/>
    <property type="match status" value="1"/>
</dbReference>
<dbReference type="EC" id="7.1.1.-" evidence="1"/>
<dbReference type="InterPro" id="IPR001457">
    <property type="entry name" value="NADH_UbQ/plastoQ_OxRdtase_su6"/>
</dbReference>
<keyword evidence="3" id="KW-0560">Oxidoreductase</keyword>
<dbReference type="GO" id="GO:0048038">
    <property type="term" value="F:quinone binding"/>
    <property type="evidence" value="ECO:0007669"/>
    <property type="project" value="UniProtKB-UniRule"/>
</dbReference>
<dbReference type="PANTHER" id="PTHR33269">
    <property type="entry name" value="NADH-UBIQUINONE OXIDOREDUCTASE CHAIN 6"/>
    <property type="match status" value="1"/>
</dbReference>
<sequence length="319" mass="33199">MTALAAETTTSGGEAAQFWILAPIAVAGGLGTVLMRRAVHSALCLAGTMVILALFYLANGAYFLGVVQIVVYTGAVMMLFLFVLMLVGVSAADSLKETLKGQRLLAAACGLGLGILLIAGIGQASVGSFTGLAEANADGNVQGLASLLFTRYVVAFEVTGVLLTIAAVGATLLTHRERIERNKTQREQAEERVRSGEQLPPLPAPGVYARHNAVDIPALLPDGRPSDLSVNPTLRERGQVREVHRQALADLAAIERRTAEYQGRAVTVTPPRRAGDAAPATDEGNDTPAAEGGGNGDHGDNGDNGRDNGPDAAGEEARR</sequence>
<dbReference type="Gene3D" id="1.20.120.1200">
    <property type="entry name" value="NADH-ubiquinone/plastoquinone oxidoreductase chain 6, subunit NuoJ"/>
    <property type="match status" value="1"/>
</dbReference>
<keyword evidence="1" id="KW-1133">Transmembrane helix</keyword>
<feature type="region of interest" description="Disordered" evidence="2">
    <location>
        <begin position="218"/>
        <end position="237"/>
    </location>
</feature>
<proteinExistence type="inferred from homology"/>
<comment type="function">
    <text evidence="1">NDH-1 shuttles electrons from NADH, via FMN and iron-sulfur (Fe-S) centers, to quinones in the respiratory chain. Couples the redox reaction to proton translocation (for every two electrons transferred, four hydrogen ions are translocated across the cytoplasmic membrane), and thus conserves the redox energy in a proton gradient.</text>
</comment>
<feature type="region of interest" description="Disordered" evidence="2">
    <location>
        <begin position="262"/>
        <end position="319"/>
    </location>
</feature>
<feature type="transmembrane region" description="Helical" evidence="1">
    <location>
        <begin position="149"/>
        <end position="173"/>
    </location>
</feature>
<dbReference type="GO" id="GO:0005886">
    <property type="term" value="C:plasma membrane"/>
    <property type="evidence" value="ECO:0007669"/>
    <property type="project" value="UniProtKB-SubCell"/>
</dbReference>
<dbReference type="Proteomes" id="UP000530234">
    <property type="component" value="Unassembled WGS sequence"/>
</dbReference>
<feature type="transmembrane region" description="Helical" evidence="1">
    <location>
        <begin position="42"/>
        <end position="63"/>
    </location>
</feature>
<dbReference type="EMBL" id="VKHS01000008">
    <property type="protein sequence ID" value="MBB0228109.1"/>
    <property type="molecule type" value="Genomic_DNA"/>
</dbReference>
<feature type="transmembrane region" description="Helical" evidence="1">
    <location>
        <begin position="69"/>
        <end position="92"/>
    </location>
</feature>
<comment type="similarity">
    <text evidence="1">Belongs to the complex I subunit 6 family.</text>
</comment>
<feature type="transmembrane region" description="Helical" evidence="1">
    <location>
        <begin position="104"/>
        <end position="129"/>
    </location>
</feature>
<feature type="region of interest" description="Disordered" evidence="2">
    <location>
        <begin position="179"/>
        <end position="207"/>
    </location>
</feature>
<keyword evidence="1" id="KW-0812">Transmembrane</keyword>
<comment type="caution">
    <text evidence="3">The sequence shown here is derived from an EMBL/GenBank/DDBJ whole genome shotgun (WGS) entry which is preliminary data.</text>
</comment>
<dbReference type="GO" id="GO:0008137">
    <property type="term" value="F:NADH dehydrogenase (ubiquinone) activity"/>
    <property type="evidence" value="ECO:0007669"/>
    <property type="project" value="UniProtKB-UniRule"/>
</dbReference>
<dbReference type="RefSeq" id="WP_182659819.1">
    <property type="nucleotide sequence ID" value="NZ_VKHS01000008.1"/>
</dbReference>
<evidence type="ECO:0000313" key="3">
    <source>
        <dbReference type="EMBL" id="MBB0228109.1"/>
    </source>
</evidence>
<keyword evidence="1" id="KW-0874">Quinone</keyword>
<keyword evidence="1" id="KW-0472">Membrane</keyword>
<keyword evidence="1" id="KW-0520">NAD</keyword>
<keyword evidence="1" id="KW-1003">Cell membrane</keyword>